<proteinExistence type="predicted"/>
<accession>A0A518CRV5</accession>
<dbReference type="AlphaFoldDB" id="A0A518CRV5"/>
<organism evidence="1 2">
    <name type="scientific">Polystyrenella longa</name>
    <dbReference type="NCBI Taxonomy" id="2528007"/>
    <lineage>
        <taxon>Bacteria</taxon>
        <taxon>Pseudomonadati</taxon>
        <taxon>Planctomycetota</taxon>
        <taxon>Planctomycetia</taxon>
        <taxon>Planctomycetales</taxon>
        <taxon>Planctomycetaceae</taxon>
        <taxon>Polystyrenella</taxon>
    </lineage>
</organism>
<dbReference type="Proteomes" id="UP000317178">
    <property type="component" value="Chromosome"/>
</dbReference>
<keyword evidence="2" id="KW-1185">Reference proteome</keyword>
<dbReference type="EMBL" id="CP036281">
    <property type="protein sequence ID" value="QDU81961.1"/>
    <property type="molecule type" value="Genomic_DNA"/>
</dbReference>
<reference evidence="1 2" key="1">
    <citation type="submission" date="2019-02" db="EMBL/GenBank/DDBJ databases">
        <title>Deep-cultivation of Planctomycetes and their phenomic and genomic characterization uncovers novel biology.</title>
        <authorList>
            <person name="Wiegand S."/>
            <person name="Jogler M."/>
            <person name="Boedeker C."/>
            <person name="Pinto D."/>
            <person name="Vollmers J."/>
            <person name="Rivas-Marin E."/>
            <person name="Kohn T."/>
            <person name="Peeters S.H."/>
            <person name="Heuer A."/>
            <person name="Rast P."/>
            <person name="Oberbeckmann S."/>
            <person name="Bunk B."/>
            <person name="Jeske O."/>
            <person name="Meyerdierks A."/>
            <person name="Storesund J.E."/>
            <person name="Kallscheuer N."/>
            <person name="Luecker S."/>
            <person name="Lage O.M."/>
            <person name="Pohl T."/>
            <person name="Merkel B.J."/>
            <person name="Hornburger P."/>
            <person name="Mueller R.-W."/>
            <person name="Bruemmer F."/>
            <person name="Labrenz M."/>
            <person name="Spormann A.M."/>
            <person name="Op den Camp H."/>
            <person name="Overmann J."/>
            <person name="Amann R."/>
            <person name="Jetten M.S.M."/>
            <person name="Mascher T."/>
            <person name="Medema M.H."/>
            <person name="Devos D.P."/>
            <person name="Kaster A.-K."/>
            <person name="Ovreas L."/>
            <person name="Rohde M."/>
            <person name="Galperin M.Y."/>
            <person name="Jogler C."/>
        </authorList>
    </citation>
    <scope>NUCLEOTIDE SEQUENCE [LARGE SCALE GENOMIC DNA]</scope>
    <source>
        <strain evidence="1 2">Pla110</strain>
    </source>
</reference>
<protein>
    <submittedName>
        <fullName evidence="1">Uncharacterized protein</fullName>
    </submittedName>
</protein>
<dbReference type="KEGG" id="plon:Pla110_37130"/>
<evidence type="ECO:0000313" key="2">
    <source>
        <dbReference type="Proteomes" id="UP000317178"/>
    </source>
</evidence>
<evidence type="ECO:0000313" key="1">
    <source>
        <dbReference type="EMBL" id="QDU81961.1"/>
    </source>
</evidence>
<gene>
    <name evidence="1" type="ORF">Pla110_37130</name>
</gene>
<sequence>MKERGELTTSSFAASFTNRMAAGTDRLQLDINQFPATNGTTAPTSLGSRRCVFRMKGDITIDRHGTHSLSRLRNKQRGTVSFDTEISREVQLEPLLFS</sequence>
<name>A0A518CRV5_9PLAN</name>